<dbReference type="AlphaFoldDB" id="A0A813KTL9"/>
<accession>A0A813KTL9</accession>
<evidence type="ECO:0000256" key="1">
    <source>
        <dbReference type="SAM" id="MobiDB-lite"/>
    </source>
</evidence>
<name>A0A813KTL9_POLGL</name>
<evidence type="ECO:0000313" key="2">
    <source>
        <dbReference type="EMBL" id="CAE8712399.1"/>
    </source>
</evidence>
<protein>
    <submittedName>
        <fullName evidence="2">Uncharacterized protein</fullName>
    </submittedName>
</protein>
<reference evidence="2" key="1">
    <citation type="submission" date="2021-02" db="EMBL/GenBank/DDBJ databases">
        <authorList>
            <person name="Dougan E. K."/>
            <person name="Rhodes N."/>
            <person name="Thang M."/>
            <person name="Chan C."/>
        </authorList>
    </citation>
    <scope>NUCLEOTIDE SEQUENCE</scope>
</reference>
<sequence>MDTPSTVASTPAQTPLPALPASIRGASLSGTDSRPATVPVAVVSHKQSLPQRPQSTIATPQKTSSNRLMSSVSMRLENGFTLQVAPPPSPRPAAGPGNAPTSPGRSRTVSAGIPGPPLNSPSMAPSMAPSTRELTQAECAAVSPANGATGQQLTSSTWENRKGADRCSRCTMESVWAAVDVFFDFDRGHSGFISRSAYMAMLQEPPTVLRLRMLRRAKLELRFRKSAKPVSVEEFLRLIWPQVTPEDWTVMQKWAEQRRHHDLMPRCIGVSNSLGDMLVMTGNVPHQGVDCWIAGFKFVVLALMLR</sequence>
<feature type="compositionally biased region" description="Low complexity" evidence="1">
    <location>
        <begin position="8"/>
        <end position="22"/>
    </location>
</feature>
<organism evidence="2 3">
    <name type="scientific">Polarella glacialis</name>
    <name type="common">Dinoflagellate</name>
    <dbReference type="NCBI Taxonomy" id="89957"/>
    <lineage>
        <taxon>Eukaryota</taxon>
        <taxon>Sar</taxon>
        <taxon>Alveolata</taxon>
        <taxon>Dinophyceae</taxon>
        <taxon>Suessiales</taxon>
        <taxon>Suessiaceae</taxon>
        <taxon>Polarella</taxon>
    </lineage>
</organism>
<feature type="compositionally biased region" description="Polar residues" evidence="1">
    <location>
        <begin position="45"/>
        <end position="68"/>
    </location>
</feature>
<comment type="caution">
    <text evidence="2">The sequence shown here is derived from an EMBL/GenBank/DDBJ whole genome shotgun (WGS) entry which is preliminary data.</text>
</comment>
<feature type="region of interest" description="Disordered" evidence="1">
    <location>
        <begin position="1"/>
        <end position="68"/>
    </location>
</feature>
<feature type="compositionally biased region" description="Low complexity" evidence="1">
    <location>
        <begin position="120"/>
        <end position="129"/>
    </location>
</feature>
<evidence type="ECO:0000313" key="3">
    <source>
        <dbReference type="Proteomes" id="UP000626109"/>
    </source>
</evidence>
<proteinExistence type="predicted"/>
<dbReference type="Proteomes" id="UP000626109">
    <property type="component" value="Unassembled WGS sequence"/>
</dbReference>
<feature type="region of interest" description="Disordered" evidence="1">
    <location>
        <begin position="81"/>
        <end position="129"/>
    </location>
</feature>
<dbReference type="EMBL" id="CAJNNW010032321">
    <property type="protein sequence ID" value="CAE8712399.1"/>
    <property type="molecule type" value="Genomic_DNA"/>
</dbReference>
<gene>
    <name evidence="2" type="ORF">PGLA2088_LOCUS37017</name>
</gene>